<evidence type="ECO:0000259" key="17">
    <source>
        <dbReference type="PROSITE" id="PS50200"/>
    </source>
</evidence>
<feature type="domain" description="Phorbol-ester/DAG-type" evidence="16">
    <location>
        <begin position="51"/>
        <end position="101"/>
    </location>
</feature>
<dbReference type="SUPFAM" id="SSF54236">
    <property type="entry name" value="Ubiquitin-like"/>
    <property type="match status" value="1"/>
</dbReference>
<dbReference type="GO" id="GO:0008270">
    <property type="term" value="F:zinc ion binding"/>
    <property type="evidence" value="ECO:0007669"/>
    <property type="project" value="UniProtKB-KW"/>
</dbReference>
<dbReference type="Pfam" id="PF00788">
    <property type="entry name" value="RA"/>
    <property type="match status" value="1"/>
</dbReference>
<dbReference type="PROSITE" id="PS50081">
    <property type="entry name" value="ZF_DAG_PE_2"/>
    <property type="match status" value="1"/>
</dbReference>
<dbReference type="InterPro" id="IPR002219">
    <property type="entry name" value="PKC_DAG/PE"/>
</dbReference>
<keyword evidence="5" id="KW-0597">Phosphoprotein</keyword>
<comment type="subcellular location">
    <subcellularLocation>
        <location evidence="2">Cytoplasm</location>
        <location evidence="2">Cytoskeleton</location>
        <location evidence="2">Microtubule organizing center</location>
        <location evidence="2">Centrosome</location>
    </subcellularLocation>
    <subcellularLocation>
        <location evidence="3">Cytoplasm</location>
        <location evidence="3">Cytoskeleton</location>
        <location evidence="3">Spindle pole</location>
    </subcellularLocation>
    <subcellularLocation>
        <location evidence="1">Nucleus</location>
    </subcellularLocation>
</comment>
<dbReference type="PROSITE" id="PS50200">
    <property type="entry name" value="RA"/>
    <property type="match status" value="1"/>
</dbReference>
<evidence type="ECO:0000256" key="10">
    <source>
        <dbReference type="ARBA" id="ARBA00022990"/>
    </source>
</evidence>
<dbReference type="PROSITE" id="PS50951">
    <property type="entry name" value="SARAH"/>
    <property type="match status" value="1"/>
</dbReference>
<dbReference type="FunFam" id="3.10.20.90:FF:000048">
    <property type="entry name" value="Ras association domain family member 1"/>
    <property type="match status" value="1"/>
</dbReference>
<organism evidence="19 20">
    <name type="scientific">Cervus elaphus hippelaphus</name>
    <name type="common">European red deer</name>
    <dbReference type="NCBI Taxonomy" id="46360"/>
    <lineage>
        <taxon>Eukaryota</taxon>
        <taxon>Metazoa</taxon>
        <taxon>Chordata</taxon>
        <taxon>Craniata</taxon>
        <taxon>Vertebrata</taxon>
        <taxon>Euteleostomi</taxon>
        <taxon>Mammalia</taxon>
        <taxon>Eutheria</taxon>
        <taxon>Laurasiatheria</taxon>
        <taxon>Artiodactyla</taxon>
        <taxon>Ruminantia</taxon>
        <taxon>Pecora</taxon>
        <taxon>Cervidae</taxon>
        <taxon>Cervinae</taxon>
        <taxon>Cervus</taxon>
    </lineage>
</organism>
<dbReference type="Pfam" id="PF00130">
    <property type="entry name" value="C1_1"/>
    <property type="match status" value="1"/>
</dbReference>
<accession>A0A212C971</accession>
<dbReference type="InterPro" id="IPR033614">
    <property type="entry name" value="RASSF1-6"/>
</dbReference>
<dbReference type="CDD" id="cd17218">
    <property type="entry name" value="RA_RASSF1"/>
    <property type="match status" value="1"/>
</dbReference>
<evidence type="ECO:0000256" key="11">
    <source>
        <dbReference type="ARBA" id="ARBA00023212"/>
    </source>
</evidence>
<dbReference type="AlphaFoldDB" id="A0A212C971"/>
<evidence type="ECO:0000256" key="3">
    <source>
        <dbReference type="ARBA" id="ARBA00004647"/>
    </source>
</evidence>
<feature type="region of interest" description="Disordered" evidence="15">
    <location>
        <begin position="279"/>
        <end position="302"/>
    </location>
</feature>
<keyword evidence="12" id="KW-0539">Nucleus</keyword>
<name>A0A212C971_CEREH</name>
<gene>
    <name evidence="19" type="ORF">Celaphus_00010539</name>
</gene>
<evidence type="ECO:0000256" key="4">
    <source>
        <dbReference type="ARBA" id="ARBA00022490"/>
    </source>
</evidence>
<keyword evidence="6" id="KW-0493">Microtubule</keyword>
<dbReference type="FunFam" id="1.20.5.110:FF:000027">
    <property type="entry name" value="ras association domain-containing protein 1 isoform X1"/>
    <property type="match status" value="1"/>
</dbReference>
<dbReference type="SMART" id="SM00109">
    <property type="entry name" value="C1"/>
    <property type="match status" value="1"/>
</dbReference>
<keyword evidence="10" id="KW-0007">Acetylation</keyword>
<dbReference type="SMART" id="SM00314">
    <property type="entry name" value="RA"/>
    <property type="match status" value="1"/>
</dbReference>
<evidence type="ECO:0000256" key="2">
    <source>
        <dbReference type="ARBA" id="ARBA00004300"/>
    </source>
</evidence>
<keyword evidence="20" id="KW-1185">Reference proteome</keyword>
<dbReference type="SUPFAM" id="SSF57889">
    <property type="entry name" value="Cysteine-rich domain"/>
    <property type="match status" value="1"/>
</dbReference>
<feature type="compositionally biased region" description="Low complexity" evidence="15">
    <location>
        <begin position="279"/>
        <end position="289"/>
    </location>
</feature>
<evidence type="ECO:0000256" key="5">
    <source>
        <dbReference type="ARBA" id="ARBA00022553"/>
    </source>
</evidence>
<dbReference type="GO" id="GO:0007265">
    <property type="term" value="P:Ras protein signal transduction"/>
    <property type="evidence" value="ECO:0007669"/>
    <property type="project" value="TreeGrafter"/>
</dbReference>
<comment type="caution">
    <text evidence="19">The sequence shown here is derived from an EMBL/GenBank/DDBJ whole genome shotgun (WGS) entry which is preliminary data.</text>
</comment>
<evidence type="ECO:0000256" key="13">
    <source>
        <dbReference type="ARBA" id="ARBA00023306"/>
    </source>
</evidence>
<evidence type="ECO:0000313" key="20">
    <source>
        <dbReference type="Proteomes" id="UP000242450"/>
    </source>
</evidence>
<protein>
    <recommendedName>
        <fullName evidence="14">Ras association domain-containing protein 1</fullName>
    </recommendedName>
</protein>
<dbReference type="EMBL" id="MKHE01000024">
    <property type="protein sequence ID" value="OWK02526.1"/>
    <property type="molecule type" value="Genomic_DNA"/>
</dbReference>
<evidence type="ECO:0000256" key="9">
    <source>
        <dbReference type="ARBA" id="ARBA00022833"/>
    </source>
</evidence>
<dbReference type="InterPro" id="IPR000159">
    <property type="entry name" value="RA_dom"/>
</dbReference>
<dbReference type="InterPro" id="IPR011524">
    <property type="entry name" value="SARAH_dom"/>
</dbReference>
<evidence type="ECO:0000259" key="18">
    <source>
        <dbReference type="PROSITE" id="PS50951"/>
    </source>
</evidence>
<feature type="domain" description="Ras-associating" evidence="17">
    <location>
        <begin position="298"/>
        <end position="392"/>
    </location>
</feature>
<dbReference type="Gene3D" id="3.30.60.20">
    <property type="match status" value="1"/>
</dbReference>
<sequence>MSAEPELIELRELAPERCAAPGRTRLERANALRIAPGTARNSSRQQVPGRGHRFQPAGPATHTWCDLCGDFIWGVVRKGLQCAHCKFTCHYRCRALVSLDCCGPRDLGWEPALERDTNVLDPGCLRFSVNGCGADTGSGARILIYGRARAHALGAVVGVYRCTGAGGLAGAAMGEPDAGTPSFEMTWNSTTSSGYCSQEDSDSELEQYFTARTSLARRPRRDQDEPVEWETPDLSQAEIEQKIKEYNGQINSNLFMSLNKDGSYTGFIKVQLKLVRPVSVPSSKKPPSLQDARRGPGRGTAVKRRTSFYLPKDAVKHLHVLSRTRAREVIEALLRKFLVVDDPRKFALFERAERQGQVYLRKLSDDEQPLRLRLLAGPSEKALSFVLKENDSGEVNWDAFSMPDLHNFLRILQREEEEHLRQILQKYSYCRQKIQEALHACPLG</sequence>
<dbReference type="CDD" id="cd21890">
    <property type="entry name" value="SARAH_RASSF1"/>
    <property type="match status" value="1"/>
</dbReference>
<dbReference type="PANTHER" id="PTHR22738:SF12">
    <property type="entry name" value="RAS ASSOCIATION DOMAIN-CONTAINING PROTEIN 1"/>
    <property type="match status" value="1"/>
</dbReference>
<feature type="domain" description="SARAH" evidence="18">
    <location>
        <begin position="394"/>
        <end position="441"/>
    </location>
</feature>
<evidence type="ECO:0000256" key="6">
    <source>
        <dbReference type="ARBA" id="ARBA00022701"/>
    </source>
</evidence>
<keyword evidence="9" id="KW-0862">Zinc</keyword>
<dbReference type="PANTHER" id="PTHR22738">
    <property type="entry name" value="RASSF"/>
    <property type="match status" value="1"/>
</dbReference>
<dbReference type="Gene3D" id="3.10.20.90">
    <property type="entry name" value="Phosphatidylinositol 3-kinase Catalytic Subunit, Chain A, domain 1"/>
    <property type="match status" value="1"/>
</dbReference>
<dbReference type="InterPro" id="IPR029071">
    <property type="entry name" value="Ubiquitin-like_domsf"/>
</dbReference>
<reference evidence="19 20" key="1">
    <citation type="journal article" date="2018" name="Mol. Genet. Genomics">
        <title>The red deer Cervus elaphus genome CerEla1.0: sequencing, annotating, genes, and chromosomes.</title>
        <authorList>
            <person name="Bana N.A."/>
            <person name="Nyiri A."/>
            <person name="Nagy J."/>
            <person name="Frank K."/>
            <person name="Nagy T."/>
            <person name="Steger V."/>
            <person name="Schiller M."/>
            <person name="Lakatos P."/>
            <person name="Sugar L."/>
            <person name="Horn P."/>
            <person name="Barta E."/>
            <person name="Orosz L."/>
        </authorList>
    </citation>
    <scope>NUCLEOTIDE SEQUENCE [LARGE SCALE GENOMIC DNA]</scope>
    <source>
        <strain evidence="19">Hungarian</strain>
    </source>
</reference>
<dbReference type="GO" id="GO:0000922">
    <property type="term" value="C:spindle pole"/>
    <property type="evidence" value="ECO:0007669"/>
    <property type="project" value="UniProtKB-SubCell"/>
</dbReference>
<dbReference type="GO" id="GO:0005634">
    <property type="term" value="C:nucleus"/>
    <property type="evidence" value="ECO:0007669"/>
    <property type="project" value="UniProtKB-SubCell"/>
</dbReference>
<dbReference type="Proteomes" id="UP000242450">
    <property type="component" value="Chromosome 24"/>
</dbReference>
<dbReference type="FunFam" id="3.30.60.20:FF:000087">
    <property type="entry name" value="Ras association domain family member 1"/>
    <property type="match status" value="1"/>
</dbReference>
<dbReference type="InterPro" id="IPR046349">
    <property type="entry name" value="C1-like_sf"/>
</dbReference>
<evidence type="ECO:0000313" key="19">
    <source>
        <dbReference type="EMBL" id="OWK02526.1"/>
    </source>
</evidence>
<dbReference type="GO" id="GO:0005813">
    <property type="term" value="C:centrosome"/>
    <property type="evidence" value="ECO:0007669"/>
    <property type="project" value="UniProtKB-SubCell"/>
</dbReference>
<evidence type="ECO:0000256" key="8">
    <source>
        <dbReference type="ARBA" id="ARBA00022771"/>
    </source>
</evidence>
<dbReference type="Gene3D" id="1.20.5.110">
    <property type="match status" value="1"/>
</dbReference>
<dbReference type="GO" id="GO:0005874">
    <property type="term" value="C:microtubule"/>
    <property type="evidence" value="ECO:0007669"/>
    <property type="project" value="UniProtKB-KW"/>
</dbReference>
<evidence type="ECO:0000259" key="16">
    <source>
        <dbReference type="PROSITE" id="PS50081"/>
    </source>
</evidence>
<keyword evidence="13" id="KW-0131">Cell cycle</keyword>
<dbReference type="CDD" id="cd20885">
    <property type="entry name" value="C1_RASSF1"/>
    <property type="match status" value="1"/>
</dbReference>
<dbReference type="OrthoDB" id="74314at2759"/>
<proteinExistence type="predicted"/>
<dbReference type="InterPro" id="IPR033600">
    <property type="entry name" value="RASSF1_RA"/>
</dbReference>
<keyword evidence="8" id="KW-0863">Zinc-finger</keyword>
<evidence type="ECO:0000256" key="15">
    <source>
        <dbReference type="SAM" id="MobiDB-lite"/>
    </source>
</evidence>
<keyword evidence="11" id="KW-0206">Cytoskeleton</keyword>
<evidence type="ECO:0000256" key="14">
    <source>
        <dbReference type="ARBA" id="ARBA00073481"/>
    </source>
</evidence>
<evidence type="ECO:0000256" key="7">
    <source>
        <dbReference type="ARBA" id="ARBA00022723"/>
    </source>
</evidence>
<keyword evidence="4" id="KW-0963">Cytoplasm</keyword>
<evidence type="ECO:0000256" key="1">
    <source>
        <dbReference type="ARBA" id="ARBA00004123"/>
    </source>
</evidence>
<dbReference type="Pfam" id="PF16517">
    <property type="entry name" value="Nore1-SARAH"/>
    <property type="match status" value="1"/>
</dbReference>
<evidence type="ECO:0000256" key="12">
    <source>
        <dbReference type="ARBA" id="ARBA00023242"/>
    </source>
</evidence>
<keyword evidence="7" id="KW-0479">Metal-binding</keyword>